<evidence type="ECO:0000313" key="3">
    <source>
        <dbReference type="Proteomes" id="UP000664859"/>
    </source>
</evidence>
<keyword evidence="3" id="KW-1185">Reference proteome</keyword>
<gene>
    <name evidence="2" type="ORF">JKP88DRAFT_327396</name>
</gene>
<accession>A0A836CAI4</accession>
<feature type="signal peptide" evidence="1">
    <location>
        <begin position="1"/>
        <end position="21"/>
    </location>
</feature>
<reference evidence="2" key="1">
    <citation type="submission" date="2021-02" db="EMBL/GenBank/DDBJ databases">
        <title>First Annotated Genome of the Yellow-green Alga Tribonema minus.</title>
        <authorList>
            <person name="Mahan K.M."/>
        </authorList>
    </citation>
    <scope>NUCLEOTIDE SEQUENCE</scope>
    <source>
        <strain evidence="2">UTEX B ZZ1240</strain>
    </source>
</reference>
<dbReference type="Proteomes" id="UP000664859">
    <property type="component" value="Unassembled WGS sequence"/>
</dbReference>
<organism evidence="2 3">
    <name type="scientific">Tribonema minus</name>
    <dbReference type="NCBI Taxonomy" id="303371"/>
    <lineage>
        <taxon>Eukaryota</taxon>
        <taxon>Sar</taxon>
        <taxon>Stramenopiles</taxon>
        <taxon>Ochrophyta</taxon>
        <taxon>PX clade</taxon>
        <taxon>Xanthophyceae</taxon>
        <taxon>Tribonematales</taxon>
        <taxon>Tribonemataceae</taxon>
        <taxon>Tribonema</taxon>
    </lineage>
</organism>
<evidence type="ECO:0000256" key="1">
    <source>
        <dbReference type="SAM" id="SignalP"/>
    </source>
</evidence>
<protein>
    <submittedName>
        <fullName evidence="2">Uncharacterized protein</fullName>
    </submittedName>
</protein>
<dbReference type="AlphaFoldDB" id="A0A836CAI4"/>
<name>A0A836CAI4_9STRA</name>
<dbReference type="EMBL" id="JAFCMP010000490">
    <property type="protein sequence ID" value="KAG5179185.1"/>
    <property type="molecule type" value="Genomic_DNA"/>
</dbReference>
<proteinExistence type="predicted"/>
<sequence length="268" mass="28519">MPPRWFQIASYVAMLFAAVAAAAMESEALTVGPSAAPSQAPTSAPAAAAAASSELIVPVPGVIAATDFAFYTLPNGIGFDWPSISTQIVFVATPVWRWRGITSPCAGLYYAKVRQDGMYKVMYRGGILSVRQRKSFVRPPCSSDAMLASQWQQQHCTTFCSVCDAISRLSGTTSKGPAALSMFLNLVPVAQKPDDFVEVTDATTARCMDPKQGVAPLHIEDFKPAREQAIQLHSGGAVALPAGYVELMICFTSLPVGLVFDSVEFTAA</sequence>
<evidence type="ECO:0000313" key="2">
    <source>
        <dbReference type="EMBL" id="KAG5179185.1"/>
    </source>
</evidence>
<comment type="caution">
    <text evidence="2">The sequence shown here is derived from an EMBL/GenBank/DDBJ whole genome shotgun (WGS) entry which is preliminary data.</text>
</comment>
<feature type="chain" id="PRO_5032421406" evidence="1">
    <location>
        <begin position="22"/>
        <end position="268"/>
    </location>
</feature>
<keyword evidence="1" id="KW-0732">Signal</keyword>